<gene>
    <name evidence="2" type="ORF">AB406_1672</name>
</gene>
<proteinExistence type="predicted"/>
<organism evidence="2 3">
    <name type="scientific">Riemerella anatipestifer</name>
    <name type="common">Moraxella anatipestifer</name>
    <dbReference type="NCBI Taxonomy" id="34085"/>
    <lineage>
        <taxon>Bacteria</taxon>
        <taxon>Pseudomonadati</taxon>
        <taxon>Bacteroidota</taxon>
        <taxon>Flavobacteriia</taxon>
        <taxon>Flavobacteriales</taxon>
        <taxon>Weeksellaceae</taxon>
        <taxon>Riemerella</taxon>
    </lineage>
</organism>
<reference evidence="2 3" key="1">
    <citation type="submission" date="2015-06" db="EMBL/GenBank/DDBJ databases">
        <title>R. anatipestifer strain HXb2 is the most virulent strain so far, and the genome sequence would help us uncover the pathogenesis.</title>
        <authorList>
            <person name="Hu Q."/>
            <person name="Qi J."/>
            <person name="Bo H."/>
            <person name="Liu G."/>
            <person name="Tao M."/>
            <person name="Ding Y."/>
            <person name="Xue Y."/>
        </authorList>
    </citation>
    <scope>NUCLEOTIDE SEQUENCE [LARGE SCALE GENOMIC DNA]</scope>
    <source>
        <strain evidence="2 3">HXb2</strain>
    </source>
</reference>
<evidence type="ECO:0000256" key="1">
    <source>
        <dbReference type="SAM" id="MobiDB-lite"/>
    </source>
</evidence>
<sequence length="55" mass="6679">MEITSKKLKSFCRNRSGELKFSFRFFRKRRWEQKKKKSPFADGESLKKQPKVTHS</sequence>
<dbReference type="EMBL" id="CP011859">
    <property type="protein sequence ID" value="AQY22616.1"/>
    <property type="molecule type" value="Genomic_DNA"/>
</dbReference>
<dbReference type="AlphaFoldDB" id="A0A1S7DU25"/>
<accession>A0A1S7DU25</accession>
<evidence type="ECO:0000313" key="2">
    <source>
        <dbReference type="EMBL" id="AQY22616.1"/>
    </source>
</evidence>
<dbReference type="Proteomes" id="UP000189883">
    <property type="component" value="Chromosome"/>
</dbReference>
<protein>
    <submittedName>
        <fullName evidence="2">Uncharacterized protein</fullName>
    </submittedName>
</protein>
<evidence type="ECO:0000313" key="3">
    <source>
        <dbReference type="Proteomes" id="UP000189883"/>
    </source>
</evidence>
<name>A0A1S7DU25_RIEAN</name>
<feature type="region of interest" description="Disordered" evidence="1">
    <location>
        <begin position="33"/>
        <end position="55"/>
    </location>
</feature>